<dbReference type="Gene3D" id="3.40.960.10">
    <property type="entry name" value="VSR Endonuclease"/>
    <property type="match status" value="1"/>
</dbReference>
<proteinExistence type="predicted"/>
<dbReference type="GO" id="GO:0003677">
    <property type="term" value="F:DNA binding"/>
    <property type="evidence" value="ECO:0007669"/>
    <property type="project" value="UniProtKB-KW"/>
</dbReference>
<dbReference type="RefSeq" id="WP_185129934.1">
    <property type="nucleotide sequence ID" value="NZ_JACJVO010000018.1"/>
</dbReference>
<reference evidence="1 2" key="1">
    <citation type="submission" date="2020-08" db="EMBL/GenBank/DDBJ databases">
        <title>Cohnella phylogeny.</title>
        <authorList>
            <person name="Dunlap C."/>
        </authorList>
    </citation>
    <scope>NUCLEOTIDE SEQUENCE [LARGE SCALE GENOMIC DNA]</scope>
    <source>
        <strain evidence="1 2">CBP 2801</strain>
    </source>
</reference>
<evidence type="ECO:0000313" key="1">
    <source>
        <dbReference type="EMBL" id="MBB6732267.1"/>
    </source>
</evidence>
<dbReference type="EMBL" id="JACJVO010000018">
    <property type="protein sequence ID" value="MBB6732267.1"/>
    <property type="molecule type" value="Genomic_DNA"/>
</dbReference>
<keyword evidence="1" id="KW-0238">DNA-binding</keyword>
<accession>A0A7X0SLL5</accession>
<dbReference type="Proteomes" id="UP000564644">
    <property type="component" value="Unassembled WGS sequence"/>
</dbReference>
<name>A0A7X0SLL5_9BACL</name>
<dbReference type="AlphaFoldDB" id="A0A7X0SLL5"/>
<keyword evidence="2" id="KW-1185">Reference proteome</keyword>
<sequence length="229" mass="26689">MNKEFAKAHAEYLQGHLKRRQGENRRRLEVGHSHAEKMFLEKVWWPSFGHFEHLQPEYEVADFRDGSRYLDFAWIRNGARLAIEIDGYDAHQRHAGKQKFSDDRIRQNHLVLDKWDILRFAYDDVKERPRMCVQMIQQYMGGVLSSAIQPILAPLTAEEREIIRMAAKLAPNSFVPGAICELIGVEGQKARKLLHNLVRQRLLVPAGRGEARICKYRLASELNLRHILQ</sequence>
<organism evidence="1 2">
    <name type="scientific">Cohnella zeiphila</name>
    <dbReference type="NCBI Taxonomy" id="2761120"/>
    <lineage>
        <taxon>Bacteria</taxon>
        <taxon>Bacillati</taxon>
        <taxon>Bacillota</taxon>
        <taxon>Bacilli</taxon>
        <taxon>Bacillales</taxon>
        <taxon>Paenibacillaceae</taxon>
        <taxon>Cohnella</taxon>
    </lineage>
</organism>
<gene>
    <name evidence="1" type="ORF">H7C18_15210</name>
</gene>
<comment type="caution">
    <text evidence="1">The sequence shown here is derived from an EMBL/GenBank/DDBJ whole genome shotgun (WGS) entry which is preliminary data.</text>
</comment>
<protein>
    <submittedName>
        <fullName evidence="1">DNA-binding response regulator</fullName>
    </submittedName>
</protein>
<evidence type="ECO:0000313" key="2">
    <source>
        <dbReference type="Proteomes" id="UP000564644"/>
    </source>
</evidence>